<organism evidence="1 2">
    <name type="scientific">Ancylostoma ceylanicum</name>
    <dbReference type="NCBI Taxonomy" id="53326"/>
    <lineage>
        <taxon>Eukaryota</taxon>
        <taxon>Metazoa</taxon>
        <taxon>Ecdysozoa</taxon>
        <taxon>Nematoda</taxon>
        <taxon>Chromadorea</taxon>
        <taxon>Rhabditida</taxon>
        <taxon>Rhabditina</taxon>
        <taxon>Rhabditomorpha</taxon>
        <taxon>Strongyloidea</taxon>
        <taxon>Ancylostomatidae</taxon>
        <taxon>Ancylostomatinae</taxon>
        <taxon>Ancylostoma</taxon>
    </lineage>
</organism>
<protein>
    <submittedName>
        <fullName evidence="1">Uncharacterized protein</fullName>
    </submittedName>
</protein>
<proteinExistence type="predicted"/>
<keyword evidence="2" id="KW-1185">Reference proteome</keyword>
<reference evidence="2" key="1">
    <citation type="journal article" date="2015" name="Nat. Genet.">
        <title>The genome and transcriptome of the zoonotic hookworm Ancylostoma ceylanicum identify infection-specific gene families.</title>
        <authorList>
            <person name="Schwarz E.M."/>
            <person name="Hu Y."/>
            <person name="Antoshechkin I."/>
            <person name="Miller M.M."/>
            <person name="Sternberg P.W."/>
            <person name="Aroian R.V."/>
        </authorList>
    </citation>
    <scope>NUCLEOTIDE SEQUENCE</scope>
    <source>
        <strain evidence="2">HY135</strain>
    </source>
</reference>
<name>A0A016WXS0_9BILA</name>
<comment type="caution">
    <text evidence="1">The sequence shown here is derived from an EMBL/GenBank/DDBJ whole genome shotgun (WGS) entry which is preliminary data.</text>
</comment>
<dbReference type="Proteomes" id="UP000024635">
    <property type="component" value="Unassembled WGS sequence"/>
</dbReference>
<dbReference type="EMBL" id="JARK01000079">
    <property type="protein sequence ID" value="EYC43838.1"/>
    <property type="molecule type" value="Genomic_DNA"/>
</dbReference>
<accession>A0A016WXS0</accession>
<dbReference type="AlphaFoldDB" id="A0A016WXS0"/>
<evidence type="ECO:0000313" key="1">
    <source>
        <dbReference type="EMBL" id="EYC43838.1"/>
    </source>
</evidence>
<gene>
    <name evidence="1" type="primary">Acey_s0479.g2216</name>
    <name evidence="1" type="ORF">Y032_0479g2216</name>
</gene>
<sequence>MCLDFSIHTSFGSAFFSAFAIIDLKGSTHGNPHSRSDSFSVWSAAGQSQWYFEHRKKRPICGDTAVNAELSVAILVSATPVNAIDLACYERSRLMYHVA</sequence>
<evidence type="ECO:0000313" key="2">
    <source>
        <dbReference type="Proteomes" id="UP000024635"/>
    </source>
</evidence>